<evidence type="ECO:0000313" key="5">
    <source>
        <dbReference type="Proteomes" id="UP001373714"/>
    </source>
</evidence>
<organism evidence="4 5">
    <name type="scientific">Orbilia blumenaviensis</name>
    <dbReference type="NCBI Taxonomy" id="1796055"/>
    <lineage>
        <taxon>Eukaryota</taxon>
        <taxon>Fungi</taxon>
        <taxon>Dikarya</taxon>
        <taxon>Ascomycota</taxon>
        <taxon>Pezizomycotina</taxon>
        <taxon>Orbiliomycetes</taxon>
        <taxon>Orbiliales</taxon>
        <taxon>Orbiliaceae</taxon>
        <taxon>Orbilia</taxon>
    </lineage>
</organism>
<comment type="caution">
    <text evidence="4">The sequence shown here is derived from an EMBL/GenBank/DDBJ whole genome shotgun (WGS) entry which is preliminary data.</text>
</comment>
<feature type="compositionally biased region" description="Low complexity" evidence="2">
    <location>
        <begin position="94"/>
        <end position="109"/>
    </location>
</feature>
<evidence type="ECO:0000256" key="3">
    <source>
        <dbReference type="SAM" id="SignalP"/>
    </source>
</evidence>
<evidence type="ECO:0000256" key="2">
    <source>
        <dbReference type="SAM" id="MobiDB-lite"/>
    </source>
</evidence>
<feature type="signal peptide" evidence="3">
    <location>
        <begin position="1"/>
        <end position="18"/>
    </location>
</feature>
<dbReference type="Proteomes" id="UP001373714">
    <property type="component" value="Unassembled WGS sequence"/>
</dbReference>
<evidence type="ECO:0000313" key="4">
    <source>
        <dbReference type="EMBL" id="KAK6361327.1"/>
    </source>
</evidence>
<keyword evidence="5" id="KW-1185">Reference proteome</keyword>
<dbReference type="EMBL" id="JAVHNS010000002">
    <property type="protein sequence ID" value="KAK6361327.1"/>
    <property type="molecule type" value="Genomic_DNA"/>
</dbReference>
<name>A0AAV9VH60_9PEZI</name>
<feature type="chain" id="PRO_5043866535" evidence="3">
    <location>
        <begin position="19"/>
        <end position="236"/>
    </location>
</feature>
<keyword evidence="3" id="KW-0732">Signal</keyword>
<accession>A0AAV9VH60</accession>
<feature type="coiled-coil region" evidence="1">
    <location>
        <begin position="30"/>
        <end position="57"/>
    </location>
</feature>
<protein>
    <submittedName>
        <fullName evidence="4">Uncharacterized protein</fullName>
    </submittedName>
</protein>
<feature type="region of interest" description="Disordered" evidence="2">
    <location>
        <begin position="86"/>
        <end position="109"/>
    </location>
</feature>
<proteinExistence type="predicted"/>
<keyword evidence="1" id="KW-0175">Coiled coil</keyword>
<evidence type="ECO:0000256" key="1">
    <source>
        <dbReference type="SAM" id="Coils"/>
    </source>
</evidence>
<dbReference type="AlphaFoldDB" id="A0AAV9VH60"/>
<reference evidence="4 5" key="1">
    <citation type="submission" date="2019-10" db="EMBL/GenBank/DDBJ databases">
        <authorList>
            <person name="Palmer J.M."/>
        </authorList>
    </citation>
    <scope>NUCLEOTIDE SEQUENCE [LARGE SCALE GENOMIC DNA]</scope>
    <source>
        <strain evidence="4 5">TWF730</strain>
    </source>
</reference>
<sequence length="236" mass="25324">MRQRIPWFVLLWLRPAIAATLDAAAGIHINQANETAINSLENEIASVEIDAREVSGKLSVTPTYTSYLTTVETITAPSETITSFYSGPDGGTSAGARSSPTTSTAASSMTPTANYGVAIYLGTCSMPPTVTAPCIISDDGKCVKEYYSALQSCYKDGTFSTLRNIARYVIECQNELGDNGSYNGFKDCSKSILQTELNRTGTISRRNLVESESLLTVDDAGPQRIGMMDQSSIVIN</sequence>
<gene>
    <name evidence="4" type="ORF">TWF730_005062</name>
</gene>